<dbReference type="SUPFAM" id="SSF51182">
    <property type="entry name" value="RmlC-like cupins"/>
    <property type="match status" value="2"/>
</dbReference>
<dbReference type="InterPro" id="IPR014710">
    <property type="entry name" value="RmlC-like_jellyroll"/>
</dbReference>
<evidence type="ECO:0000313" key="2">
    <source>
        <dbReference type="EMBL" id="MTD53108.1"/>
    </source>
</evidence>
<sequence length="298" mass="33011">MRIVHIDELPVQSRQPRGREGKSVKTSIIMHGDPERLDNFNFRILYDEAGDIYSPRHHHNFCQFYYMLEGDYDFGQTGHAKEGWLVYVPEGAFYGPQSGTPHTRIAVQFGGPAGSGFLDAKQHSAAFEELKKLGVFEKGIFKRNPDVPGPRTQDSYEAIWEHVRQRPIGYPEPQYPNPIFMNPAGFSWEPVEGSAGVEEKLLGVLSSAHLKAATYRLQPGATFTASGRGIYIVLAGNGSVDGSGYRTLSTVYLETGEQASFTADETTELVHFGLPTLDQISKEPPAPRAEEEPAYATT</sequence>
<proteinExistence type="predicted"/>
<organism evidence="2 3">
    <name type="scientific">Amycolatopsis pithecellobii</name>
    <dbReference type="NCBI Taxonomy" id="664692"/>
    <lineage>
        <taxon>Bacteria</taxon>
        <taxon>Bacillati</taxon>
        <taxon>Actinomycetota</taxon>
        <taxon>Actinomycetes</taxon>
        <taxon>Pseudonocardiales</taxon>
        <taxon>Pseudonocardiaceae</taxon>
        <taxon>Amycolatopsis</taxon>
    </lineage>
</organism>
<protein>
    <recommendedName>
        <fullName evidence="4">Cupin domain-containing protein</fullName>
    </recommendedName>
</protein>
<reference evidence="2 3" key="1">
    <citation type="submission" date="2019-11" db="EMBL/GenBank/DDBJ databases">
        <title>Draft genome of Amycolatopsis RM579.</title>
        <authorList>
            <person name="Duangmal K."/>
            <person name="Mingma R."/>
        </authorList>
    </citation>
    <scope>NUCLEOTIDE SEQUENCE [LARGE SCALE GENOMIC DNA]</scope>
    <source>
        <strain evidence="2 3">RM579</strain>
    </source>
</reference>
<accession>A0A6N7YML4</accession>
<dbReference type="InterPro" id="IPR011051">
    <property type="entry name" value="RmlC_Cupin_sf"/>
</dbReference>
<name>A0A6N7YML4_9PSEU</name>
<evidence type="ECO:0008006" key="4">
    <source>
        <dbReference type="Google" id="ProtNLM"/>
    </source>
</evidence>
<feature type="region of interest" description="Disordered" evidence="1">
    <location>
        <begin position="278"/>
        <end position="298"/>
    </location>
</feature>
<dbReference type="Proteomes" id="UP000440096">
    <property type="component" value="Unassembled WGS sequence"/>
</dbReference>
<comment type="caution">
    <text evidence="2">The sequence shown here is derived from an EMBL/GenBank/DDBJ whole genome shotgun (WGS) entry which is preliminary data.</text>
</comment>
<dbReference type="RefSeq" id="WP_154755369.1">
    <property type="nucleotide sequence ID" value="NZ_WMBA01000004.1"/>
</dbReference>
<gene>
    <name evidence="2" type="ORF">GKO32_03820</name>
</gene>
<keyword evidence="3" id="KW-1185">Reference proteome</keyword>
<dbReference type="Gene3D" id="2.60.120.10">
    <property type="entry name" value="Jelly Rolls"/>
    <property type="match status" value="1"/>
</dbReference>
<evidence type="ECO:0000256" key="1">
    <source>
        <dbReference type="SAM" id="MobiDB-lite"/>
    </source>
</evidence>
<evidence type="ECO:0000313" key="3">
    <source>
        <dbReference type="Proteomes" id="UP000440096"/>
    </source>
</evidence>
<dbReference type="OrthoDB" id="7376579at2"/>
<dbReference type="EMBL" id="WMBA01000004">
    <property type="protein sequence ID" value="MTD53108.1"/>
    <property type="molecule type" value="Genomic_DNA"/>
</dbReference>
<dbReference type="AlphaFoldDB" id="A0A6N7YML4"/>